<dbReference type="OrthoDB" id="5295683at2"/>
<reference evidence="3 4" key="1">
    <citation type="submission" date="2018-07" db="EMBL/GenBank/DDBJ databases">
        <title>Crenobacter cavernae sp. nov., isolated from a karst cave.</title>
        <authorList>
            <person name="Zhu H."/>
        </authorList>
    </citation>
    <scope>NUCLEOTIDE SEQUENCE [LARGE SCALE GENOMIC DNA]</scope>
    <source>
        <strain evidence="3 4">K1W11S-77</strain>
    </source>
</reference>
<feature type="domain" description="Barstar (barnase inhibitor)" evidence="2">
    <location>
        <begin position="6"/>
        <end position="85"/>
    </location>
</feature>
<organism evidence="3 4">
    <name type="scientific">Crenobacter cavernae</name>
    <dbReference type="NCBI Taxonomy" id="2290923"/>
    <lineage>
        <taxon>Bacteria</taxon>
        <taxon>Pseudomonadati</taxon>
        <taxon>Pseudomonadota</taxon>
        <taxon>Betaproteobacteria</taxon>
        <taxon>Neisseriales</taxon>
        <taxon>Neisseriaceae</taxon>
        <taxon>Crenobacter</taxon>
    </lineage>
</organism>
<accession>A0A345YAG5</accession>
<dbReference type="KEGG" id="ccah:DWG20_15190"/>
<proteinExistence type="inferred from homology"/>
<evidence type="ECO:0000313" key="3">
    <source>
        <dbReference type="EMBL" id="AXK40917.1"/>
    </source>
</evidence>
<sequence length="90" mass="10079">MKTCLIEKVDTLNELYDALIAQLDLPAHFGRNLDALFDCLSADVEGPFTIEWRNTDAARTALGATVYAKVIDLLREVADERDDVTLRLEP</sequence>
<dbReference type="InterPro" id="IPR035905">
    <property type="entry name" value="Barstar-like_sf"/>
</dbReference>
<dbReference type="EMBL" id="CP031337">
    <property type="protein sequence ID" value="AXK40917.1"/>
    <property type="molecule type" value="Genomic_DNA"/>
</dbReference>
<comment type="similarity">
    <text evidence="1">Belongs to the barstar family.</text>
</comment>
<evidence type="ECO:0000256" key="1">
    <source>
        <dbReference type="ARBA" id="ARBA00006845"/>
    </source>
</evidence>
<protein>
    <submittedName>
        <fullName evidence="3">Barnase inhibitor</fullName>
    </submittedName>
</protein>
<evidence type="ECO:0000259" key="2">
    <source>
        <dbReference type="Pfam" id="PF01337"/>
    </source>
</evidence>
<dbReference type="Gene3D" id="3.30.370.10">
    <property type="entry name" value="Barstar-like"/>
    <property type="match status" value="1"/>
</dbReference>
<name>A0A345YAG5_9NEIS</name>
<dbReference type="SUPFAM" id="SSF52038">
    <property type="entry name" value="Barstar-related"/>
    <property type="match status" value="1"/>
</dbReference>
<dbReference type="Proteomes" id="UP000254537">
    <property type="component" value="Chromosome"/>
</dbReference>
<gene>
    <name evidence="3" type="ORF">DWG20_15190</name>
</gene>
<evidence type="ECO:0000313" key="4">
    <source>
        <dbReference type="Proteomes" id="UP000254537"/>
    </source>
</evidence>
<dbReference type="AlphaFoldDB" id="A0A345YAG5"/>
<dbReference type="InterPro" id="IPR000468">
    <property type="entry name" value="Barstar"/>
</dbReference>
<dbReference type="Pfam" id="PF01337">
    <property type="entry name" value="Barstar"/>
    <property type="match status" value="1"/>
</dbReference>